<dbReference type="GO" id="GO:0015074">
    <property type="term" value="P:DNA integration"/>
    <property type="evidence" value="ECO:0007669"/>
    <property type="project" value="InterPro"/>
</dbReference>
<sequence>MDIAKVYVDQVYKFHGHPKMALSDRDKTFTSLFWKEMMKMTGTTVLFNTAYHPETDGQTERLNQCLEQYLRSMCFEKPSNWSHWLSQAEWWYNTNYHIALGITPFKALYGCKPPTLV</sequence>
<dbReference type="InterPro" id="IPR050951">
    <property type="entry name" value="Retrovirus_Pol_polyprotein"/>
</dbReference>
<proteinExistence type="predicted"/>
<dbReference type="InterPro" id="IPR012337">
    <property type="entry name" value="RNaseH-like_sf"/>
</dbReference>
<dbReference type="AlphaFoldDB" id="A0A9W7M3S2"/>
<dbReference type="OrthoDB" id="5554229at2759"/>
<dbReference type="SUPFAM" id="SSF53098">
    <property type="entry name" value="Ribonuclease H-like"/>
    <property type="match status" value="1"/>
</dbReference>
<organism evidence="2 3">
    <name type="scientific">Hibiscus trionum</name>
    <name type="common">Flower of an hour</name>
    <dbReference type="NCBI Taxonomy" id="183268"/>
    <lineage>
        <taxon>Eukaryota</taxon>
        <taxon>Viridiplantae</taxon>
        <taxon>Streptophyta</taxon>
        <taxon>Embryophyta</taxon>
        <taxon>Tracheophyta</taxon>
        <taxon>Spermatophyta</taxon>
        <taxon>Magnoliopsida</taxon>
        <taxon>eudicotyledons</taxon>
        <taxon>Gunneridae</taxon>
        <taxon>Pentapetalae</taxon>
        <taxon>rosids</taxon>
        <taxon>malvids</taxon>
        <taxon>Malvales</taxon>
        <taxon>Malvaceae</taxon>
        <taxon>Malvoideae</taxon>
        <taxon>Hibiscus</taxon>
    </lineage>
</organism>
<dbReference type="PANTHER" id="PTHR37984:SF15">
    <property type="entry name" value="INTEGRASE CATALYTIC DOMAIN-CONTAINING PROTEIN"/>
    <property type="match status" value="1"/>
</dbReference>
<dbReference type="GO" id="GO:0003676">
    <property type="term" value="F:nucleic acid binding"/>
    <property type="evidence" value="ECO:0007669"/>
    <property type="project" value="InterPro"/>
</dbReference>
<reference evidence="2" key="1">
    <citation type="submission" date="2023-05" db="EMBL/GenBank/DDBJ databases">
        <title>Genome and transcriptome analyses reveal genes involved in the formation of fine ridges on petal epidermal cells in Hibiscus trionum.</title>
        <authorList>
            <person name="Koshimizu S."/>
            <person name="Masuda S."/>
            <person name="Ishii T."/>
            <person name="Shirasu K."/>
            <person name="Hoshino A."/>
            <person name="Arita M."/>
        </authorList>
    </citation>
    <scope>NUCLEOTIDE SEQUENCE</scope>
    <source>
        <strain evidence="2">Hamamatsu line</strain>
    </source>
</reference>
<keyword evidence="3" id="KW-1185">Reference proteome</keyword>
<evidence type="ECO:0000313" key="3">
    <source>
        <dbReference type="Proteomes" id="UP001165190"/>
    </source>
</evidence>
<feature type="domain" description="Integrase catalytic" evidence="1">
    <location>
        <begin position="1"/>
        <end position="112"/>
    </location>
</feature>
<dbReference type="Gene3D" id="3.30.420.10">
    <property type="entry name" value="Ribonuclease H-like superfamily/Ribonuclease H"/>
    <property type="match status" value="1"/>
</dbReference>
<dbReference type="PROSITE" id="PS50994">
    <property type="entry name" value="INTEGRASE"/>
    <property type="match status" value="1"/>
</dbReference>
<dbReference type="Proteomes" id="UP001165190">
    <property type="component" value="Unassembled WGS sequence"/>
</dbReference>
<accession>A0A9W7M3S2</accession>
<dbReference type="InterPro" id="IPR036397">
    <property type="entry name" value="RNaseH_sf"/>
</dbReference>
<protein>
    <recommendedName>
        <fullName evidence="1">Integrase catalytic domain-containing protein</fullName>
    </recommendedName>
</protein>
<dbReference type="InterPro" id="IPR001584">
    <property type="entry name" value="Integrase_cat-core"/>
</dbReference>
<dbReference type="EMBL" id="BSYR01000021">
    <property type="protein sequence ID" value="GMI86824.1"/>
    <property type="molecule type" value="Genomic_DNA"/>
</dbReference>
<name>A0A9W7M3S2_HIBTR</name>
<gene>
    <name evidence="2" type="ORF">HRI_002351700</name>
</gene>
<evidence type="ECO:0000259" key="1">
    <source>
        <dbReference type="PROSITE" id="PS50994"/>
    </source>
</evidence>
<evidence type="ECO:0000313" key="2">
    <source>
        <dbReference type="EMBL" id="GMI86824.1"/>
    </source>
</evidence>
<comment type="caution">
    <text evidence="2">The sequence shown here is derived from an EMBL/GenBank/DDBJ whole genome shotgun (WGS) entry which is preliminary data.</text>
</comment>
<dbReference type="PANTHER" id="PTHR37984">
    <property type="entry name" value="PROTEIN CBG26694"/>
    <property type="match status" value="1"/>
</dbReference>